<name>A0ABW9MPX4_9XANT</name>
<evidence type="ECO:0000313" key="4">
    <source>
        <dbReference type="Proteomes" id="UP001637990"/>
    </source>
</evidence>
<protein>
    <recommendedName>
        <fullName evidence="5">MFS transporter</fullName>
    </recommendedName>
</protein>
<keyword evidence="1" id="KW-0472">Membrane</keyword>
<keyword evidence="1" id="KW-1133">Transmembrane helix</keyword>
<comment type="caution">
    <text evidence="3">The sequence shown here is derived from an EMBL/GenBank/DDBJ whole genome shotgun (WGS) entry which is preliminary data.</text>
</comment>
<proteinExistence type="predicted"/>
<keyword evidence="4" id="KW-1185">Reference proteome</keyword>
<feature type="transmembrane region" description="Helical" evidence="1">
    <location>
        <begin position="42"/>
        <end position="63"/>
    </location>
</feature>
<dbReference type="RefSeq" id="WP_244183640.1">
    <property type="nucleotide sequence ID" value="NZ_JBJGBS010000081.1"/>
</dbReference>
<gene>
    <name evidence="3" type="ORF">ACI6Q5_15405</name>
</gene>
<dbReference type="Proteomes" id="UP001637990">
    <property type="component" value="Unassembled WGS sequence"/>
</dbReference>
<evidence type="ECO:0000256" key="2">
    <source>
        <dbReference type="SAM" id="SignalP"/>
    </source>
</evidence>
<evidence type="ECO:0008006" key="5">
    <source>
        <dbReference type="Google" id="ProtNLM"/>
    </source>
</evidence>
<evidence type="ECO:0000256" key="1">
    <source>
        <dbReference type="SAM" id="Phobius"/>
    </source>
</evidence>
<organism evidence="3 4">
    <name type="scientific">Xanthomonas codiaei</name>
    <dbReference type="NCBI Taxonomy" id="56463"/>
    <lineage>
        <taxon>Bacteria</taxon>
        <taxon>Pseudomonadati</taxon>
        <taxon>Pseudomonadota</taxon>
        <taxon>Gammaproteobacteria</taxon>
        <taxon>Lysobacterales</taxon>
        <taxon>Lysobacteraceae</taxon>
        <taxon>Xanthomonas</taxon>
    </lineage>
</organism>
<feature type="signal peptide" evidence="2">
    <location>
        <begin position="1"/>
        <end position="29"/>
    </location>
</feature>
<keyword evidence="2" id="KW-0732">Signal</keyword>
<accession>A0ABW9MPX4</accession>
<feature type="chain" id="PRO_5046363741" description="MFS transporter" evidence="2">
    <location>
        <begin position="30"/>
        <end position="142"/>
    </location>
</feature>
<evidence type="ECO:0000313" key="3">
    <source>
        <dbReference type="EMBL" id="MFO3706318.1"/>
    </source>
</evidence>
<sequence length="142" mass="15429">MWQITVNRRAAVAVTALMIACIASNPQLAAAVPLLEMLGIDVFAYLLVSQLGAVLLQGLAPALGDAYARWGPHAAAAIGVCSHLLHRWILAAGELVYPSARGGRRDGLHAHLSASCGQHMPYRFEPDHHFRRVDDERQGQHH</sequence>
<keyword evidence="1" id="KW-0812">Transmembrane</keyword>
<reference evidence="3 4" key="1">
    <citation type="submission" date="2024-11" db="EMBL/GenBank/DDBJ databases">
        <title>Genome sequencing of Xanthomonas codiaei.</title>
        <authorList>
            <person name="Studholme D.J."/>
        </authorList>
    </citation>
    <scope>NUCLEOTIDE SEQUENCE [LARGE SCALE GENOMIC DNA]</scope>
    <source>
        <strain evidence="3 4">NCPPB 4350</strain>
    </source>
</reference>
<dbReference type="EMBL" id="JBJGBS010000081">
    <property type="protein sequence ID" value="MFO3706318.1"/>
    <property type="molecule type" value="Genomic_DNA"/>
</dbReference>